<protein>
    <recommendedName>
        <fullName evidence="4 6">dTDP-4-dehydrorhamnose reductase</fullName>
        <ecNumber evidence="3 6">1.1.1.133</ecNumber>
    </recommendedName>
</protein>
<evidence type="ECO:0000259" key="7">
    <source>
        <dbReference type="Pfam" id="PF04321"/>
    </source>
</evidence>
<dbReference type="GO" id="GO:0005829">
    <property type="term" value="C:cytosol"/>
    <property type="evidence" value="ECO:0007669"/>
    <property type="project" value="TreeGrafter"/>
</dbReference>
<reference evidence="9" key="1">
    <citation type="journal article" date="2017" name="Environ. Microbiol. Rep.">
        <title>Genetic Diversity of Marine Anaerobic Ammonium-Oxidizing Bacteria as Revealed by Genomic and Proteomic Analyses of 'Candidatus Scalindua japonica'.</title>
        <authorList>
            <person name="Oshiki M."/>
            <person name="Mizuto K."/>
            <person name="Kimura Z."/>
            <person name="Kindaichi T."/>
            <person name="Satoh H."/>
            <person name="Okabe S."/>
        </authorList>
    </citation>
    <scope>NUCLEOTIDE SEQUENCE [LARGE SCALE GENOMIC DNA]</scope>
    <source>
        <strain evidence="9">husup-a2</strain>
    </source>
</reference>
<proteinExistence type="inferred from homology"/>
<dbReference type="OrthoDB" id="9803892at2"/>
<dbReference type="Proteomes" id="UP000218542">
    <property type="component" value="Unassembled WGS sequence"/>
</dbReference>
<dbReference type="Gene3D" id="3.90.25.10">
    <property type="entry name" value="UDP-galactose 4-epimerase, domain 1"/>
    <property type="match status" value="1"/>
</dbReference>
<evidence type="ECO:0000256" key="4">
    <source>
        <dbReference type="ARBA" id="ARBA00017099"/>
    </source>
</evidence>
<gene>
    <name evidence="8" type="ORF">SCALIN_C46_0006</name>
</gene>
<keyword evidence="9" id="KW-1185">Reference proteome</keyword>
<dbReference type="GO" id="GO:0019305">
    <property type="term" value="P:dTDP-rhamnose biosynthetic process"/>
    <property type="evidence" value="ECO:0007669"/>
    <property type="project" value="UniProtKB-UniPathway"/>
</dbReference>
<comment type="similarity">
    <text evidence="2 6">Belongs to the dTDP-4-dehydrorhamnose reductase family.</text>
</comment>
<evidence type="ECO:0000256" key="6">
    <source>
        <dbReference type="RuleBase" id="RU364082"/>
    </source>
</evidence>
<dbReference type="CDD" id="cd05254">
    <property type="entry name" value="dTDP_HR_like_SDR_e"/>
    <property type="match status" value="1"/>
</dbReference>
<dbReference type="NCBIfam" id="TIGR01214">
    <property type="entry name" value="rmlD"/>
    <property type="match status" value="1"/>
</dbReference>
<evidence type="ECO:0000256" key="1">
    <source>
        <dbReference type="ARBA" id="ARBA00004781"/>
    </source>
</evidence>
<dbReference type="PANTHER" id="PTHR10491:SF4">
    <property type="entry name" value="METHIONINE ADENOSYLTRANSFERASE 2 SUBUNIT BETA"/>
    <property type="match status" value="1"/>
</dbReference>
<comment type="function">
    <text evidence="6">Catalyzes the reduction of dTDP-6-deoxy-L-lyxo-4-hexulose to yield dTDP-L-rhamnose.</text>
</comment>
<dbReference type="InterPro" id="IPR029903">
    <property type="entry name" value="RmlD-like-bd"/>
</dbReference>
<comment type="pathway">
    <text evidence="1 6">Carbohydrate biosynthesis; dTDP-L-rhamnose biosynthesis.</text>
</comment>
<sequence length="289" mass="32945">MRNKFLITGANGQLAKAFISQLTDAKKEVSSFTKEQLDISNYNAVIKIAKDIKPDYIINCAAFNYVDATGEEYDTAFEINTNGVKNLALSSKEIDAFLVHFSTDFVFDGKKDGLYTEEDLPHPVNPYGQSKLEGERILKEVGADYLLLRTSWVFGDGRQNFLYKLSQWAAKADVLKVTANHVSVPSYSEDIARVTLLALEAKLKWLYHLCNSGYASRYELARQYYESMGIEKVIIPVPDTYFKEKVQRPYFTAMSNAKISHDLNITIPDWRDGVNRFCEQMKEGKYARF</sequence>
<dbReference type="EC" id="1.1.1.133" evidence="3 6"/>
<name>A0A286U4D8_9BACT</name>
<dbReference type="Gene3D" id="3.40.50.720">
    <property type="entry name" value="NAD(P)-binding Rossmann-like Domain"/>
    <property type="match status" value="1"/>
</dbReference>
<dbReference type="GO" id="GO:0008831">
    <property type="term" value="F:dTDP-4-dehydrorhamnose reductase activity"/>
    <property type="evidence" value="ECO:0007669"/>
    <property type="project" value="UniProtKB-EC"/>
</dbReference>
<dbReference type="AlphaFoldDB" id="A0A286U4D8"/>
<evidence type="ECO:0000256" key="3">
    <source>
        <dbReference type="ARBA" id="ARBA00012929"/>
    </source>
</evidence>
<evidence type="ECO:0000313" key="9">
    <source>
        <dbReference type="Proteomes" id="UP000218542"/>
    </source>
</evidence>
<comment type="caution">
    <text evidence="8">The sequence shown here is derived from an EMBL/GenBank/DDBJ whole genome shotgun (WGS) entry which is preliminary data.</text>
</comment>
<organism evidence="8 9">
    <name type="scientific">Candidatus Scalindua japonica</name>
    <dbReference type="NCBI Taxonomy" id="1284222"/>
    <lineage>
        <taxon>Bacteria</taxon>
        <taxon>Pseudomonadati</taxon>
        <taxon>Planctomycetota</taxon>
        <taxon>Candidatus Brocadiia</taxon>
        <taxon>Candidatus Brocadiales</taxon>
        <taxon>Candidatus Scalinduaceae</taxon>
        <taxon>Candidatus Scalindua</taxon>
    </lineage>
</organism>
<evidence type="ECO:0000256" key="2">
    <source>
        <dbReference type="ARBA" id="ARBA00010944"/>
    </source>
</evidence>
<evidence type="ECO:0000313" key="8">
    <source>
        <dbReference type="EMBL" id="GAX63002.1"/>
    </source>
</evidence>
<keyword evidence="6" id="KW-0521">NADP</keyword>
<dbReference type="Pfam" id="PF04321">
    <property type="entry name" value="RmlD_sub_bind"/>
    <property type="match status" value="1"/>
</dbReference>
<comment type="catalytic activity">
    <reaction evidence="5">
        <text>dTDP-beta-L-rhamnose + NADP(+) = dTDP-4-dehydro-beta-L-rhamnose + NADPH + H(+)</text>
        <dbReference type="Rhea" id="RHEA:21796"/>
        <dbReference type="ChEBI" id="CHEBI:15378"/>
        <dbReference type="ChEBI" id="CHEBI:57510"/>
        <dbReference type="ChEBI" id="CHEBI:57783"/>
        <dbReference type="ChEBI" id="CHEBI:58349"/>
        <dbReference type="ChEBI" id="CHEBI:62830"/>
        <dbReference type="EC" id="1.1.1.133"/>
    </reaction>
</comment>
<dbReference type="InterPro" id="IPR005913">
    <property type="entry name" value="dTDP_dehydrorham_reduct"/>
</dbReference>
<accession>A0A286U4D8</accession>
<feature type="domain" description="RmlD-like substrate binding" evidence="7">
    <location>
        <begin position="4"/>
        <end position="281"/>
    </location>
</feature>
<evidence type="ECO:0000256" key="5">
    <source>
        <dbReference type="ARBA" id="ARBA00048200"/>
    </source>
</evidence>
<dbReference type="SUPFAM" id="SSF51735">
    <property type="entry name" value="NAD(P)-binding Rossmann-fold domains"/>
    <property type="match status" value="1"/>
</dbReference>
<keyword evidence="6" id="KW-0560">Oxidoreductase</keyword>
<dbReference type="UniPathway" id="UPA00124"/>
<dbReference type="PANTHER" id="PTHR10491">
    <property type="entry name" value="DTDP-4-DEHYDRORHAMNOSE REDUCTASE"/>
    <property type="match status" value="1"/>
</dbReference>
<dbReference type="EMBL" id="BAOS01000046">
    <property type="protein sequence ID" value="GAX63002.1"/>
    <property type="molecule type" value="Genomic_DNA"/>
</dbReference>
<dbReference type="RefSeq" id="WP_096896400.1">
    <property type="nucleotide sequence ID" value="NZ_BAOS01000046.1"/>
</dbReference>
<dbReference type="InterPro" id="IPR036291">
    <property type="entry name" value="NAD(P)-bd_dom_sf"/>
</dbReference>